<protein>
    <submittedName>
        <fullName evidence="1">Uncharacterized protein</fullName>
    </submittedName>
</protein>
<comment type="caution">
    <text evidence="1">The sequence shown here is derived from an EMBL/GenBank/DDBJ whole genome shotgun (WGS) entry which is preliminary data.</text>
</comment>
<evidence type="ECO:0000313" key="1">
    <source>
        <dbReference type="EMBL" id="KAI5670904.1"/>
    </source>
</evidence>
<name>A0ACC0BE26_CATRO</name>
<keyword evidence="2" id="KW-1185">Reference proteome</keyword>
<sequence length="248" mass="26566">MITRENTFVAIRNEAYVAIFDNVFSQVFQEPIPTFGGFLINNCKSKLEQVHETMKTLKMYQLVNEMGQTLNREGGGARNVPDPPGSNWDGCVKPKLKDGISKFRLSNGSTGGCPPPDPSPLSTCPDPSPLSISMCPGSACLGVPRKGGTGGRPPPAPRPDCLRVSLLTPRAPQSGTCSRRQRCNGCTGNVCWISCCDGVQPKVSPIDTMHIRMIVCTFFAKTAICDGDEGGSCITTKAMSSISCNMEV</sequence>
<gene>
    <name evidence="1" type="ORF">M9H77_11268</name>
</gene>
<reference evidence="2" key="1">
    <citation type="journal article" date="2023" name="Nat. Plants">
        <title>Single-cell RNA sequencing provides a high-resolution roadmap for understanding the multicellular compartmentation of specialized metabolism.</title>
        <authorList>
            <person name="Sun S."/>
            <person name="Shen X."/>
            <person name="Li Y."/>
            <person name="Li Y."/>
            <person name="Wang S."/>
            <person name="Li R."/>
            <person name="Zhang H."/>
            <person name="Shen G."/>
            <person name="Guo B."/>
            <person name="Wei J."/>
            <person name="Xu J."/>
            <person name="St-Pierre B."/>
            <person name="Chen S."/>
            <person name="Sun C."/>
        </authorList>
    </citation>
    <scope>NUCLEOTIDE SEQUENCE [LARGE SCALE GENOMIC DNA]</scope>
</reference>
<dbReference type="Proteomes" id="UP001060085">
    <property type="component" value="Linkage Group LG03"/>
</dbReference>
<proteinExistence type="predicted"/>
<organism evidence="1 2">
    <name type="scientific">Catharanthus roseus</name>
    <name type="common">Madagascar periwinkle</name>
    <name type="synonym">Vinca rosea</name>
    <dbReference type="NCBI Taxonomy" id="4058"/>
    <lineage>
        <taxon>Eukaryota</taxon>
        <taxon>Viridiplantae</taxon>
        <taxon>Streptophyta</taxon>
        <taxon>Embryophyta</taxon>
        <taxon>Tracheophyta</taxon>
        <taxon>Spermatophyta</taxon>
        <taxon>Magnoliopsida</taxon>
        <taxon>eudicotyledons</taxon>
        <taxon>Gunneridae</taxon>
        <taxon>Pentapetalae</taxon>
        <taxon>asterids</taxon>
        <taxon>lamiids</taxon>
        <taxon>Gentianales</taxon>
        <taxon>Apocynaceae</taxon>
        <taxon>Rauvolfioideae</taxon>
        <taxon>Vinceae</taxon>
        <taxon>Catharanthinae</taxon>
        <taxon>Catharanthus</taxon>
    </lineage>
</organism>
<accession>A0ACC0BE26</accession>
<evidence type="ECO:0000313" key="2">
    <source>
        <dbReference type="Proteomes" id="UP001060085"/>
    </source>
</evidence>
<dbReference type="EMBL" id="CM044703">
    <property type="protein sequence ID" value="KAI5670904.1"/>
    <property type="molecule type" value="Genomic_DNA"/>
</dbReference>